<evidence type="ECO:0000256" key="7">
    <source>
        <dbReference type="ARBA" id="ARBA00023128"/>
    </source>
</evidence>
<accession>A0AAV9IWB2</accession>
<evidence type="ECO:0000256" key="8">
    <source>
        <dbReference type="ARBA" id="ARBA00023136"/>
    </source>
</evidence>
<dbReference type="Proteomes" id="UP001301350">
    <property type="component" value="Unassembled WGS sequence"/>
</dbReference>
<evidence type="ECO:0000256" key="1">
    <source>
        <dbReference type="ARBA" id="ARBA00004325"/>
    </source>
</evidence>
<dbReference type="Pfam" id="PF04718">
    <property type="entry name" value="ATP-synt_G"/>
    <property type="match status" value="1"/>
</dbReference>
<dbReference type="GO" id="GO:0045259">
    <property type="term" value="C:proton-transporting ATP synthase complex"/>
    <property type="evidence" value="ECO:0007669"/>
    <property type="project" value="UniProtKB-KW"/>
</dbReference>
<evidence type="ECO:0000256" key="6">
    <source>
        <dbReference type="ARBA" id="ARBA00023065"/>
    </source>
</evidence>
<comment type="subcellular location">
    <subcellularLocation>
        <location evidence="1">Mitochondrion membrane</location>
    </subcellularLocation>
</comment>
<proteinExistence type="inferred from homology"/>
<evidence type="ECO:0000313" key="11">
    <source>
        <dbReference type="Proteomes" id="UP001301350"/>
    </source>
</evidence>
<comment type="caution">
    <text evidence="10">The sequence shown here is derived from an EMBL/GenBank/DDBJ whole genome shotgun (WGS) entry which is preliminary data.</text>
</comment>
<evidence type="ECO:0000256" key="2">
    <source>
        <dbReference type="ARBA" id="ARBA00005699"/>
    </source>
</evidence>
<dbReference type="GO" id="GO:0015986">
    <property type="term" value="P:proton motive force-driven ATP synthesis"/>
    <property type="evidence" value="ECO:0007669"/>
    <property type="project" value="InterPro"/>
</dbReference>
<dbReference type="GO" id="GO:0015078">
    <property type="term" value="F:proton transmembrane transporter activity"/>
    <property type="evidence" value="ECO:0007669"/>
    <property type="project" value="InterPro"/>
</dbReference>
<evidence type="ECO:0000256" key="5">
    <source>
        <dbReference type="ARBA" id="ARBA00022781"/>
    </source>
</evidence>
<dbReference type="EMBL" id="JANCYW010000009">
    <property type="protein sequence ID" value="KAK4536578.1"/>
    <property type="molecule type" value="Genomic_DNA"/>
</dbReference>
<dbReference type="GO" id="GO:0031966">
    <property type="term" value="C:mitochondrial membrane"/>
    <property type="evidence" value="ECO:0007669"/>
    <property type="project" value="UniProtKB-SubCell"/>
</dbReference>
<keyword evidence="8" id="KW-0472">Membrane</keyword>
<evidence type="ECO:0000256" key="3">
    <source>
        <dbReference type="ARBA" id="ARBA00022448"/>
    </source>
</evidence>
<dbReference type="InterPro" id="IPR006808">
    <property type="entry name" value="ATP_synth_F0_gsu_mt"/>
</dbReference>
<evidence type="ECO:0000256" key="9">
    <source>
        <dbReference type="ARBA" id="ARBA00023310"/>
    </source>
</evidence>
<sequence>MSGVIKELTARHANAVVRSATPEAWETTAELRRQLLYTHLNALPARAGAAWQELHALKDKALAKQVTLGEAATFGLRCVEVYAFYCIGKMIGARSAQ</sequence>
<reference evidence="10 11" key="1">
    <citation type="submission" date="2022-07" db="EMBL/GenBank/DDBJ databases">
        <title>Genome-wide signatures of adaptation to extreme environments.</title>
        <authorList>
            <person name="Cho C.H."/>
            <person name="Yoon H.S."/>
        </authorList>
    </citation>
    <scope>NUCLEOTIDE SEQUENCE [LARGE SCALE GENOMIC DNA]</scope>
    <source>
        <strain evidence="10 11">DBV 063 E5</strain>
    </source>
</reference>
<keyword evidence="5" id="KW-0375">Hydrogen ion transport</keyword>
<evidence type="ECO:0000256" key="4">
    <source>
        <dbReference type="ARBA" id="ARBA00022547"/>
    </source>
</evidence>
<gene>
    <name evidence="10" type="ORF">CDCA_CDCA09G2603</name>
</gene>
<keyword evidence="9" id="KW-0066">ATP synthesis</keyword>
<dbReference type="PANTHER" id="PTHR12386">
    <property type="entry name" value="ATP SYNTHASE SUBUNIT"/>
    <property type="match status" value="1"/>
</dbReference>
<keyword evidence="6" id="KW-0406">Ion transport</keyword>
<organism evidence="10 11">
    <name type="scientific">Cyanidium caldarium</name>
    <name type="common">Red alga</name>
    <dbReference type="NCBI Taxonomy" id="2771"/>
    <lineage>
        <taxon>Eukaryota</taxon>
        <taxon>Rhodophyta</taxon>
        <taxon>Bangiophyceae</taxon>
        <taxon>Cyanidiales</taxon>
        <taxon>Cyanidiaceae</taxon>
        <taxon>Cyanidium</taxon>
    </lineage>
</organism>
<evidence type="ECO:0000313" key="10">
    <source>
        <dbReference type="EMBL" id="KAK4536578.1"/>
    </source>
</evidence>
<keyword evidence="3" id="KW-0813">Transport</keyword>
<keyword evidence="7" id="KW-0496">Mitochondrion</keyword>
<protein>
    <submittedName>
        <fullName evidence="10">Uncharacterized protein</fullName>
    </submittedName>
</protein>
<name>A0AAV9IWB2_CYACA</name>
<keyword evidence="4" id="KW-0138">CF(0)</keyword>
<comment type="similarity">
    <text evidence="2">Belongs to the ATPase g subunit family.</text>
</comment>
<keyword evidence="11" id="KW-1185">Reference proteome</keyword>
<dbReference type="AlphaFoldDB" id="A0AAV9IWB2"/>